<dbReference type="GeneID" id="9686854"/>
<dbReference type="eggNOG" id="KOG0845">
    <property type="taxonomic scope" value="Eukaryota"/>
</dbReference>
<accession>C1N0M8</accession>
<feature type="domain" description="Nuclear pore complex protein NUP96 C-terminal" evidence="1">
    <location>
        <begin position="256"/>
        <end position="550"/>
    </location>
</feature>
<evidence type="ECO:0000259" key="1">
    <source>
        <dbReference type="Pfam" id="PF12110"/>
    </source>
</evidence>
<keyword evidence="3" id="KW-1185">Reference proteome</keyword>
<sequence>MATAYAIAASVVGGASTSAARAKLAPPPRPRAPELATDAQSFLGASHRPSWGPGGVLAHAARVSARVASREHGGYGAVKAAQLARGSPHAPWGVVTTERFALSAGGGDFRAKRAALDVALARTAVAVDANDAEYDADASYGPRLVFECARTELPSLCLEHLAAIEAAALASAATGAADGALDGEGTFRAPPDELAAEVRAWDLVSALWGDDEDGGGAPVGCAADRHRRRAAVGAWLRKQTARGGGGVIVPDDRNAAAAHAAAGRSSRSVASAAANRDPRLATLLAQANAGGDLRALTAAQLDLWRGSPVEKYLTRETSSAFALLAGEVSPPEDVVRGVGAWPQNFGLTQWFASPPTTTLSAVVEGYLEAVARGEAAYPDAPGLIAVDADARRLKDASFNLLILGSKGPTAPSDADVRDAFHPLTYCARDLGNVSLAWHLFATLRAIGALPETVENRALGDALHANFARQLLSSSSSSSSETKTRRQQRHSMIEWAVFVAMHVEDGARRRDLVKEILNAGCAEWCDDDAKTTFMRETLRVPEAWTREAKETWARYNWWEPESAFAPA</sequence>
<dbReference type="Proteomes" id="UP000001876">
    <property type="component" value="Unassembled WGS sequence"/>
</dbReference>
<evidence type="ECO:0000313" key="3">
    <source>
        <dbReference type="Proteomes" id="UP000001876"/>
    </source>
</evidence>
<dbReference type="STRING" id="564608.C1N0M8"/>
<dbReference type="OMA" id="FHPLTYS"/>
<dbReference type="AlphaFoldDB" id="C1N0M8"/>
<dbReference type="RefSeq" id="XP_003061415.1">
    <property type="nucleotide sequence ID" value="XM_003061369.1"/>
</dbReference>
<proteinExistence type="predicted"/>
<protein>
    <submittedName>
        <fullName evidence="2">Predicted protein</fullName>
    </submittedName>
</protein>
<dbReference type="Gene3D" id="1.25.40.690">
    <property type="match status" value="1"/>
</dbReference>
<dbReference type="InterPro" id="IPR021967">
    <property type="entry name" value="Nup98_C"/>
</dbReference>
<dbReference type="KEGG" id="mpp:MICPUCDRAFT_41574"/>
<name>C1N0M8_MICPC</name>
<organism evidence="3">
    <name type="scientific">Micromonas pusilla (strain CCMP1545)</name>
    <name type="common">Picoplanktonic green alga</name>
    <dbReference type="NCBI Taxonomy" id="564608"/>
    <lineage>
        <taxon>Eukaryota</taxon>
        <taxon>Viridiplantae</taxon>
        <taxon>Chlorophyta</taxon>
        <taxon>Mamiellophyceae</taxon>
        <taxon>Mamiellales</taxon>
        <taxon>Mamiellaceae</taxon>
        <taxon>Micromonas</taxon>
    </lineage>
</organism>
<gene>
    <name evidence="2" type="ORF">MICPUCDRAFT_41574</name>
</gene>
<reference evidence="2 3" key="1">
    <citation type="journal article" date="2009" name="Science">
        <title>Green evolution and dynamic adaptations revealed by genomes of the marine picoeukaryotes Micromonas.</title>
        <authorList>
            <person name="Worden A.Z."/>
            <person name="Lee J.H."/>
            <person name="Mock T."/>
            <person name="Rouze P."/>
            <person name="Simmons M.P."/>
            <person name="Aerts A.L."/>
            <person name="Allen A.E."/>
            <person name="Cuvelier M.L."/>
            <person name="Derelle E."/>
            <person name="Everett M.V."/>
            <person name="Foulon E."/>
            <person name="Grimwood J."/>
            <person name="Gundlach H."/>
            <person name="Henrissat B."/>
            <person name="Napoli C."/>
            <person name="McDonald S.M."/>
            <person name="Parker M.S."/>
            <person name="Rombauts S."/>
            <person name="Salamov A."/>
            <person name="Von Dassow P."/>
            <person name="Badger J.H."/>
            <person name="Coutinho P.M."/>
            <person name="Demir E."/>
            <person name="Dubchak I."/>
            <person name="Gentemann C."/>
            <person name="Eikrem W."/>
            <person name="Gready J.E."/>
            <person name="John U."/>
            <person name="Lanier W."/>
            <person name="Lindquist E.A."/>
            <person name="Lucas S."/>
            <person name="Mayer K.F."/>
            <person name="Moreau H."/>
            <person name="Not F."/>
            <person name="Otillar R."/>
            <person name="Panaud O."/>
            <person name="Pangilinan J."/>
            <person name="Paulsen I."/>
            <person name="Piegu B."/>
            <person name="Poliakov A."/>
            <person name="Robbens S."/>
            <person name="Schmutz J."/>
            <person name="Toulza E."/>
            <person name="Wyss T."/>
            <person name="Zelensky A."/>
            <person name="Zhou K."/>
            <person name="Armbrust E.V."/>
            <person name="Bhattacharya D."/>
            <person name="Goodenough U.W."/>
            <person name="Van de Peer Y."/>
            <person name="Grigoriev I.V."/>
        </authorList>
    </citation>
    <scope>NUCLEOTIDE SEQUENCE [LARGE SCALE GENOMIC DNA]</scope>
    <source>
        <strain evidence="2 3">CCMP1545</strain>
    </source>
</reference>
<dbReference type="Pfam" id="PF12110">
    <property type="entry name" value="Nup96"/>
    <property type="match status" value="1"/>
</dbReference>
<dbReference type="EMBL" id="GG663744">
    <property type="protein sequence ID" value="EEH54045.1"/>
    <property type="molecule type" value="Genomic_DNA"/>
</dbReference>
<evidence type="ECO:0000313" key="2">
    <source>
        <dbReference type="EMBL" id="EEH54045.1"/>
    </source>
</evidence>
<dbReference type="OrthoDB" id="3797628at2759"/>